<dbReference type="AlphaFoldDB" id="A0A2W4QW74"/>
<gene>
    <name evidence="1" type="ORF">DM484_24900</name>
</gene>
<feature type="non-terminal residue" evidence="1">
    <location>
        <position position="32"/>
    </location>
</feature>
<organism evidence="1 2">
    <name type="scientific">Candidatus Methylumidiphilus alinenensis</name>
    <dbReference type="NCBI Taxonomy" id="2202197"/>
    <lineage>
        <taxon>Bacteria</taxon>
        <taxon>Pseudomonadati</taxon>
        <taxon>Pseudomonadota</taxon>
        <taxon>Gammaproteobacteria</taxon>
        <taxon>Methylococcales</taxon>
        <taxon>Candidatus Methylumidiphilus</taxon>
    </lineage>
</organism>
<name>A0A2W4QW74_9GAMM</name>
<comment type="caution">
    <text evidence="1">The sequence shown here is derived from an EMBL/GenBank/DDBJ whole genome shotgun (WGS) entry which is preliminary data.</text>
</comment>
<evidence type="ECO:0000313" key="2">
    <source>
        <dbReference type="Proteomes" id="UP000249396"/>
    </source>
</evidence>
<proteinExistence type="predicted"/>
<sequence length="32" mass="3737">MERVLVLYANPADTDRIRLDKEHRAIDQALLT</sequence>
<dbReference type="EMBL" id="QJPH01000496">
    <property type="protein sequence ID" value="PZN72178.1"/>
    <property type="molecule type" value="Genomic_DNA"/>
</dbReference>
<reference evidence="1 2" key="1">
    <citation type="journal article" date="2018" name="Aquat. Microb. Ecol.">
        <title>Gammaproteobacterial methanotrophs dominate.</title>
        <authorList>
            <person name="Rissanen A.J."/>
            <person name="Saarenheimo J."/>
            <person name="Tiirola M."/>
            <person name="Peura S."/>
            <person name="Aalto S.L."/>
            <person name="Karvinen A."/>
            <person name="Nykanen H."/>
        </authorList>
    </citation>
    <scope>NUCLEOTIDE SEQUENCE [LARGE SCALE GENOMIC DNA]</scope>
    <source>
        <strain evidence="1">AMbin10</strain>
    </source>
</reference>
<protein>
    <submittedName>
        <fullName evidence="1">CHAT domain-containing protein</fullName>
    </submittedName>
</protein>
<dbReference type="Proteomes" id="UP000249396">
    <property type="component" value="Unassembled WGS sequence"/>
</dbReference>
<accession>A0A2W4QW74</accession>
<evidence type="ECO:0000313" key="1">
    <source>
        <dbReference type="EMBL" id="PZN72178.1"/>
    </source>
</evidence>